<dbReference type="GO" id="GO:0009318">
    <property type="term" value="C:exodeoxyribonuclease VII complex"/>
    <property type="evidence" value="ECO:0007669"/>
    <property type="project" value="UniProtKB-UniRule"/>
</dbReference>
<comment type="subcellular location">
    <subcellularLocation>
        <location evidence="6">Cytoplasm</location>
    </subcellularLocation>
</comment>
<reference evidence="8 9" key="1">
    <citation type="submission" date="2019-02" db="EMBL/GenBank/DDBJ databases">
        <title>Deep-cultivation of Planctomycetes and their phenomic and genomic characterization uncovers novel biology.</title>
        <authorList>
            <person name="Wiegand S."/>
            <person name="Jogler M."/>
            <person name="Boedeker C."/>
            <person name="Pinto D."/>
            <person name="Vollmers J."/>
            <person name="Rivas-Marin E."/>
            <person name="Kohn T."/>
            <person name="Peeters S.H."/>
            <person name="Heuer A."/>
            <person name="Rast P."/>
            <person name="Oberbeckmann S."/>
            <person name="Bunk B."/>
            <person name="Jeske O."/>
            <person name="Meyerdierks A."/>
            <person name="Storesund J.E."/>
            <person name="Kallscheuer N."/>
            <person name="Luecker S."/>
            <person name="Lage O.M."/>
            <person name="Pohl T."/>
            <person name="Merkel B.J."/>
            <person name="Hornburger P."/>
            <person name="Mueller R.-W."/>
            <person name="Bruemmer F."/>
            <person name="Labrenz M."/>
            <person name="Spormann A.M."/>
            <person name="Op den Camp H."/>
            <person name="Overmann J."/>
            <person name="Amann R."/>
            <person name="Jetten M.S.M."/>
            <person name="Mascher T."/>
            <person name="Medema M.H."/>
            <person name="Devos D.P."/>
            <person name="Kaster A.-K."/>
            <person name="Ovreas L."/>
            <person name="Rohde M."/>
            <person name="Galperin M.Y."/>
            <person name="Jogler C."/>
        </authorList>
    </citation>
    <scope>NUCLEOTIDE SEQUENCE [LARGE SCALE GENOMIC DNA]</scope>
    <source>
        <strain evidence="8 9">Pla85_3_4</strain>
    </source>
</reference>
<evidence type="ECO:0000256" key="7">
    <source>
        <dbReference type="SAM" id="MobiDB-lite"/>
    </source>
</evidence>
<keyword evidence="3 6" id="KW-0540">Nuclease</keyword>
<dbReference type="InterPro" id="IPR003761">
    <property type="entry name" value="Exonuc_VII_S"/>
</dbReference>
<dbReference type="PANTHER" id="PTHR34137:SF1">
    <property type="entry name" value="EXODEOXYRIBONUCLEASE 7 SMALL SUBUNIT"/>
    <property type="match status" value="1"/>
</dbReference>
<organism evidence="8 9">
    <name type="scientific">Lignipirellula cremea</name>
    <dbReference type="NCBI Taxonomy" id="2528010"/>
    <lineage>
        <taxon>Bacteria</taxon>
        <taxon>Pseudomonadati</taxon>
        <taxon>Planctomycetota</taxon>
        <taxon>Planctomycetia</taxon>
        <taxon>Pirellulales</taxon>
        <taxon>Pirellulaceae</taxon>
        <taxon>Lignipirellula</taxon>
    </lineage>
</organism>
<feature type="region of interest" description="Disordered" evidence="7">
    <location>
        <begin position="65"/>
        <end position="93"/>
    </location>
</feature>
<keyword evidence="9" id="KW-1185">Reference proteome</keyword>
<dbReference type="Proteomes" id="UP000317648">
    <property type="component" value="Chromosome"/>
</dbReference>
<keyword evidence="4 6" id="KW-0378">Hydrolase</keyword>
<evidence type="ECO:0000256" key="6">
    <source>
        <dbReference type="HAMAP-Rule" id="MF_00337"/>
    </source>
</evidence>
<dbReference type="EMBL" id="CP036433">
    <property type="protein sequence ID" value="QDU95745.1"/>
    <property type="molecule type" value="Genomic_DNA"/>
</dbReference>
<dbReference type="GO" id="GO:0005829">
    <property type="term" value="C:cytosol"/>
    <property type="evidence" value="ECO:0007669"/>
    <property type="project" value="TreeGrafter"/>
</dbReference>
<accession>A0A518DV82</accession>
<comment type="subunit">
    <text evidence="6">Heterooligomer composed of large and small subunits.</text>
</comment>
<dbReference type="Pfam" id="PF02609">
    <property type="entry name" value="Exonuc_VII_S"/>
    <property type="match status" value="1"/>
</dbReference>
<dbReference type="HAMAP" id="MF_00337">
    <property type="entry name" value="Exonuc_7_S"/>
    <property type="match status" value="1"/>
</dbReference>
<gene>
    <name evidence="6 8" type="primary">xseB</name>
    <name evidence="8" type="ORF">Pla8534_35620</name>
</gene>
<proteinExistence type="inferred from homology"/>
<feature type="compositionally biased region" description="Basic and acidic residues" evidence="7">
    <location>
        <begin position="65"/>
        <end position="79"/>
    </location>
</feature>
<evidence type="ECO:0000256" key="5">
    <source>
        <dbReference type="ARBA" id="ARBA00022839"/>
    </source>
</evidence>
<keyword evidence="2 6" id="KW-0963">Cytoplasm</keyword>
<dbReference type="Gene3D" id="1.10.287.1040">
    <property type="entry name" value="Exonuclease VII, small subunit"/>
    <property type="match status" value="1"/>
</dbReference>
<dbReference type="RefSeq" id="WP_145054447.1">
    <property type="nucleotide sequence ID" value="NZ_CP036433.1"/>
</dbReference>
<dbReference type="GO" id="GO:0008855">
    <property type="term" value="F:exodeoxyribonuclease VII activity"/>
    <property type="evidence" value="ECO:0007669"/>
    <property type="project" value="UniProtKB-UniRule"/>
</dbReference>
<evidence type="ECO:0000313" key="8">
    <source>
        <dbReference type="EMBL" id="QDU95745.1"/>
    </source>
</evidence>
<evidence type="ECO:0000256" key="2">
    <source>
        <dbReference type="ARBA" id="ARBA00022490"/>
    </source>
</evidence>
<comment type="function">
    <text evidence="6">Bidirectionally degrades single-stranded DNA into large acid-insoluble oligonucleotides, which are then degraded further into small acid-soluble oligonucleotides.</text>
</comment>
<evidence type="ECO:0000256" key="3">
    <source>
        <dbReference type="ARBA" id="ARBA00022722"/>
    </source>
</evidence>
<evidence type="ECO:0000256" key="4">
    <source>
        <dbReference type="ARBA" id="ARBA00022801"/>
    </source>
</evidence>
<dbReference type="KEGG" id="lcre:Pla8534_35620"/>
<comment type="similarity">
    <text evidence="1 6">Belongs to the XseB family.</text>
</comment>
<evidence type="ECO:0000256" key="1">
    <source>
        <dbReference type="ARBA" id="ARBA00009998"/>
    </source>
</evidence>
<dbReference type="OrthoDB" id="284990at2"/>
<dbReference type="InterPro" id="IPR037004">
    <property type="entry name" value="Exonuc_VII_ssu_sf"/>
</dbReference>
<protein>
    <recommendedName>
        <fullName evidence="6">Exodeoxyribonuclease 7 small subunit</fullName>
        <ecNumber evidence="6">3.1.11.6</ecNumber>
    </recommendedName>
    <alternativeName>
        <fullName evidence="6">Exodeoxyribonuclease VII small subunit</fullName>
        <shortName evidence="6">Exonuclease VII small subunit</shortName>
    </alternativeName>
</protein>
<comment type="catalytic activity">
    <reaction evidence="6">
        <text>Exonucleolytic cleavage in either 5'- to 3'- or 3'- to 5'-direction to yield nucleoside 5'-phosphates.</text>
        <dbReference type="EC" id="3.1.11.6"/>
    </reaction>
</comment>
<sequence length="93" mass="10290">MAKKKKTGETAVTFEESLAALETIVAELEDGDLGLSDSLGRYEEGVRHLKHCYSALENAERTIEQLTGVERDGSPRTEPFDDQPTSSDRSDLF</sequence>
<dbReference type="SUPFAM" id="SSF116842">
    <property type="entry name" value="XseB-like"/>
    <property type="match status" value="1"/>
</dbReference>
<dbReference type="GO" id="GO:0006308">
    <property type="term" value="P:DNA catabolic process"/>
    <property type="evidence" value="ECO:0007669"/>
    <property type="project" value="UniProtKB-UniRule"/>
</dbReference>
<dbReference type="AlphaFoldDB" id="A0A518DV82"/>
<name>A0A518DV82_9BACT</name>
<dbReference type="NCBIfam" id="TIGR01280">
    <property type="entry name" value="xseB"/>
    <property type="match status" value="1"/>
</dbReference>
<dbReference type="EC" id="3.1.11.6" evidence="6"/>
<dbReference type="PANTHER" id="PTHR34137">
    <property type="entry name" value="EXODEOXYRIBONUCLEASE 7 SMALL SUBUNIT"/>
    <property type="match status" value="1"/>
</dbReference>
<evidence type="ECO:0000313" key="9">
    <source>
        <dbReference type="Proteomes" id="UP000317648"/>
    </source>
</evidence>
<keyword evidence="5 6" id="KW-0269">Exonuclease</keyword>